<dbReference type="Gene3D" id="3.40.50.10330">
    <property type="entry name" value="Probable inorganic polyphosphate/atp-NAD kinase, domain 1"/>
    <property type="match status" value="1"/>
</dbReference>
<keyword evidence="7" id="KW-0443">Lipid metabolism</keyword>
<accession>A0ABS9Q669</accession>
<gene>
    <name evidence="11" type="ORF">MHL29_13235</name>
</gene>
<dbReference type="Pfam" id="PF00781">
    <property type="entry name" value="DAGK_cat"/>
    <property type="match status" value="1"/>
</dbReference>
<dbReference type="Gene3D" id="2.60.200.40">
    <property type="match status" value="1"/>
</dbReference>
<evidence type="ECO:0000256" key="9">
    <source>
        <dbReference type="SAM" id="MobiDB-lite"/>
    </source>
</evidence>
<dbReference type="PANTHER" id="PTHR12358:SF106">
    <property type="entry name" value="LIPID KINASE YEGS"/>
    <property type="match status" value="1"/>
</dbReference>
<evidence type="ECO:0000259" key="10">
    <source>
        <dbReference type="PROSITE" id="PS50146"/>
    </source>
</evidence>
<dbReference type="RefSeq" id="WP_239265276.1">
    <property type="nucleotide sequence ID" value="NZ_DAMDMH010000043.1"/>
</dbReference>
<evidence type="ECO:0000256" key="2">
    <source>
        <dbReference type="ARBA" id="ARBA00005983"/>
    </source>
</evidence>
<evidence type="ECO:0000256" key="4">
    <source>
        <dbReference type="ARBA" id="ARBA00022741"/>
    </source>
</evidence>
<proteinExistence type="inferred from homology"/>
<sequence>MWILVIGVAVLLLVLVIATRGRSGAARPSDAAGSSDSTDSTDRAAGASTGVASETTPEPEPLPRAAVIVNPTKFDHVAKVRDEVRALCQETGWDEPLWLETTEDDPGSGQTKEALDAGVDVICPLGGDGTVRTVGSEMARARSEVPIGLLPGGTGNLLARNLDLPVDSLRDALAIALTGEERVIDVGVLRVNPAPMDGEGEVDDQPVDAEALAPEDTGPEELHFLVMAGMGFDADIMADAPEGLKSKVGWAAYLVSGAKHLWGSQFKAQVTTDTETFSRRTRSVIIGNCGKIQGLALMPEAQVDDGKLDALMLSPDGGIGWGAVLLRLVTAKRKGHHRVTHHTTRNITVNASRAVQVQLDGDTIGERTSISAHVLPAALRVRVASATASATPASGASKGDVAA</sequence>
<feature type="compositionally biased region" description="Low complexity" evidence="9">
    <location>
        <begin position="29"/>
        <end position="49"/>
    </location>
</feature>
<comment type="caution">
    <text evidence="11">The sequence shown here is derived from an EMBL/GenBank/DDBJ whole genome shotgun (WGS) entry which is preliminary data.</text>
</comment>
<keyword evidence="7" id="KW-0444">Lipid biosynthesis</keyword>
<dbReference type="PANTHER" id="PTHR12358">
    <property type="entry name" value="SPHINGOSINE KINASE"/>
    <property type="match status" value="1"/>
</dbReference>
<protein>
    <submittedName>
        <fullName evidence="11">Diacylglycerol kinase family lipid kinase</fullName>
    </submittedName>
</protein>
<feature type="region of interest" description="Disordered" evidence="9">
    <location>
        <begin position="24"/>
        <end position="64"/>
    </location>
</feature>
<reference evidence="11 12" key="1">
    <citation type="submission" date="2022-02" db="EMBL/GenBank/DDBJ databases">
        <title>Uncovering new skin microbiome diversity through culturing and metagenomics.</title>
        <authorList>
            <person name="Conlan S."/>
            <person name="Deming C."/>
            <person name="Nisc Comparative Sequencing Program N."/>
            <person name="Segre J.A."/>
        </authorList>
    </citation>
    <scope>NUCLEOTIDE SEQUENCE [LARGE SCALE GENOMIC DNA]</scope>
    <source>
        <strain evidence="11 12">ACRQZ</strain>
    </source>
</reference>
<dbReference type="SMART" id="SM00046">
    <property type="entry name" value="DAGKc"/>
    <property type="match status" value="1"/>
</dbReference>
<organism evidence="11 12">
    <name type="scientific">Arsenicicoccus bolidensis</name>
    <dbReference type="NCBI Taxonomy" id="229480"/>
    <lineage>
        <taxon>Bacteria</taxon>
        <taxon>Bacillati</taxon>
        <taxon>Actinomycetota</taxon>
        <taxon>Actinomycetes</taxon>
        <taxon>Micrococcales</taxon>
        <taxon>Intrasporangiaceae</taxon>
        <taxon>Arsenicicoccus</taxon>
    </lineage>
</organism>
<evidence type="ECO:0000256" key="5">
    <source>
        <dbReference type="ARBA" id="ARBA00022777"/>
    </source>
</evidence>
<evidence type="ECO:0000256" key="3">
    <source>
        <dbReference type="ARBA" id="ARBA00022679"/>
    </source>
</evidence>
<evidence type="ECO:0000256" key="8">
    <source>
        <dbReference type="ARBA" id="ARBA00023264"/>
    </source>
</evidence>
<name>A0ABS9Q669_9MICO</name>
<keyword evidence="7" id="KW-0594">Phospholipid biosynthesis</keyword>
<evidence type="ECO:0000256" key="6">
    <source>
        <dbReference type="ARBA" id="ARBA00022840"/>
    </source>
</evidence>
<evidence type="ECO:0000313" key="11">
    <source>
        <dbReference type="EMBL" id="MCG7322842.1"/>
    </source>
</evidence>
<dbReference type="SUPFAM" id="SSF111331">
    <property type="entry name" value="NAD kinase/diacylglycerol kinase-like"/>
    <property type="match status" value="1"/>
</dbReference>
<keyword evidence="4" id="KW-0547">Nucleotide-binding</keyword>
<keyword evidence="12" id="KW-1185">Reference proteome</keyword>
<dbReference type="PROSITE" id="PS50146">
    <property type="entry name" value="DAGK"/>
    <property type="match status" value="1"/>
</dbReference>
<evidence type="ECO:0000313" key="12">
    <source>
        <dbReference type="Proteomes" id="UP001521931"/>
    </source>
</evidence>
<keyword evidence="3" id="KW-0808">Transferase</keyword>
<keyword evidence="6" id="KW-0067">ATP-binding</keyword>
<dbReference type="InterPro" id="IPR001206">
    <property type="entry name" value="Diacylglycerol_kinase_cat_dom"/>
</dbReference>
<keyword evidence="5 11" id="KW-0418">Kinase</keyword>
<comment type="cofactor">
    <cofactor evidence="1">
        <name>Mg(2+)</name>
        <dbReference type="ChEBI" id="CHEBI:18420"/>
    </cofactor>
</comment>
<dbReference type="InterPro" id="IPR016064">
    <property type="entry name" value="NAD/diacylglycerol_kinase_sf"/>
</dbReference>
<dbReference type="GO" id="GO:0016301">
    <property type="term" value="F:kinase activity"/>
    <property type="evidence" value="ECO:0007669"/>
    <property type="project" value="UniProtKB-KW"/>
</dbReference>
<dbReference type="EMBL" id="JAKRCV010000047">
    <property type="protein sequence ID" value="MCG7322842.1"/>
    <property type="molecule type" value="Genomic_DNA"/>
</dbReference>
<comment type="similarity">
    <text evidence="2">Belongs to the diacylglycerol/lipid kinase family.</text>
</comment>
<dbReference type="InterPro" id="IPR050187">
    <property type="entry name" value="Lipid_Phosphate_FormReg"/>
</dbReference>
<keyword evidence="8" id="KW-1208">Phospholipid metabolism</keyword>
<dbReference type="InterPro" id="IPR045540">
    <property type="entry name" value="YegS/DAGK_C"/>
</dbReference>
<dbReference type="Pfam" id="PF19279">
    <property type="entry name" value="YegS_C"/>
    <property type="match status" value="1"/>
</dbReference>
<feature type="domain" description="DAGKc" evidence="10">
    <location>
        <begin position="60"/>
        <end position="193"/>
    </location>
</feature>
<evidence type="ECO:0000256" key="7">
    <source>
        <dbReference type="ARBA" id="ARBA00023209"/>
    </source>
</evidence>
<evidence type="ECO:0000256" key="1">
    <source>
        <dbReference type="ARBA" id="ARBA00001946"/>
    </source>
</evidence>
<dbReference type="Proteomes" id="UP001521931">
    <property type="component" value="Unassembled WGS sequence"/>
</dbReference>
<dbReference type="InterPro" id="IPR017438">
    <property type="entry name" value="ATP-NAD_kinase_N"/>
</dbReference>